<sequence length="226" mass="25437">MNKKKEKLIKETDNLVKKAIKKIDDHPEVPQNYYNLGVLLTELKNYEQAQELYIKALYLFKKNKEAADLLHYGSGNVFYAAGLYEKAVKEFQRVTGSSLKQEAYLMLAQTEFAQDHYQQAVAFALTVAEKEEKSIPALMLLGESFLALGNFETAKKYFEKVVNYEPAHFKANFELGVLELVSGGKGTAYFQCAQGIDAQAFAAMKTRLVDIERVVAARKKGGKKSN</sequence>
<dbReference type="Proteomes" id="UP000051686">
    <property type="component" value="Unassembled WGS sequence"/>
</dbReference>
<dbReference type="AlphaFoldDB" id="A0A0R1M969"/>
<evidence type="ECO:0000313" key="5">
    <source>
        <dbReference type="Proteomes" id="UP000051686"/>
    </source>
</evidence>
<dbReference type="InterPro" id="IPR011990">
    <property type="entry name" value="TPR-like_helical_dom_sf"/>
</dbReference>
<dbReference type="InterPro" id="IPR019734">
    <property type="entry name" value="TPR_rpt"/>
</dbReference>
<dbReference type="RefSeq" id="WP_057896606.1">
    <property type="nucleotide sequence ID" value="NZ_AZEH01000039.1"/>
</dbReference>
<dbReference type="PROSITE" id="PS50005">
    <property type="entry name" value="TPR"/>
    <property type="match status" value="2"/>
</dbReference>
<dbReference type="EMBL" id="AZEH01000039">
    <property type="protein sequence ID" value="KRL04652.1"/>
    <property type="molecule type" value="Genomic_DNA"/>
</dbReference>
<evidence type="ECO:0000313" key="4">
    <source>
        <dbReference type="EMBL" id="KRL04652.1"/>
    </source>
</evidence>
<keyword evidence="2 3" id="KW-0802">TPR repeat</keyword>
<evidence type="ECO:0000256" key="1">
    <source>
        <dbReference type="ARBA" id="ARBA00022737"/>
    </source>
</evidence>
<feature type="repeat" description="TPR" evidence="3">
    <location>
        <begin position="30"/>
        <end position="63"/>
    </location>
</feature>
<dbReference type="Pfam" id="PF13181">
    <property type="entry name" value="TPR_8"/>
    <property type="match status" value="1"/>
</dbReference>
<dbReference type="PATRIC" id="fig|1423777.3.peg.1840"/>
<keyword evidence="5" id="KW-1185">Reference proteome</keyword>
<keyword evidence="1" id="KW-0677">Repeat</keyword>
<dbReference type="PANTHER" id="PTHR44186">
    <property type="match status" value="1"/>
</dbReference>
<dbReference type="STRING" id="1423777.FD46_GL001786"/>
<organism evidence="4 5">
    <name type="scientific">Liquorilactobacillus oeni DSM 19972</name>
    <dbReference type="NCBI Taxonomy" id="1423777"/>
    <lineage>
        <taxon>Bacteria</taxon>
        <taxon>Bacillati</taxon>
        <taxon>Bacillota</taxon>
        <taxon>Bacilli</taxon>
        <taxon>Lactobacillales</taxon>
        <taxon>Lactobacillaceae</taxon>
        <taxon>Liquorilactobacillus</taxon>
    </lineage>
</organism>
<feature type="repeat" description="TPR" evidence="3">
    <location>
        <begin position="135"/>
        <end position="168"/>
    </location>
</feature>
<evidence type="ECO:0000256" key="3">
    <source>
        <dbReference type="PROSITE-ProRule" id="PRU00339"/>
    </source>
</evidence>
<reference evidence="4 5" key="1">
    <citation type="journal article" date="2015" name="Genome Announc.">
        <title>Expanding the biotechnology potential of lactobacilli through comparative genomics of 213 strains and associated genera.</title>
        <authorList>
            <person name="Sun Z."/>
            <person name="Harris H.M."/>
            <person name="McCann A."/>
            <person name="Guo C."/>
            <person name="Argimon S."/>
            <person name="Zhang W."/>
            <person name="Yang X."/>
            <person name="Jeffery I.B."/>
            <person name="Cooney J.C."/>
            <person name="Kagawa T.F."/>
            <person name="Liu W."/>
            <person name="Song Y."/>
            <person name="Salvetti E."/>
            <person name="Wrobel A."/>
            <person name="Rasinkangas P."/>
            <person name="Parkhill J."/>
            <person name="Rea M.C."/>
            <person name="O'Sullivan O."/>
            <person name="Ritari J."/>
            <person name="Douillard F.P."/>
            <person name="Paul Ross R."/>
            <person name="Yang R."/>
            <person name="Briner A.E."/>
            <person name="Felis G.E."/>
            <person name="de Vos W.M."/>
            <person name="Barrangou R."/>
            <person name="Klaenhammer T.R."/>
            <person name="Caufield P.W."/>
            <person name="Cui Y."/>
            <person name="Zhang H."/>
            <person name="O'Toole P.W."/>
        </authorList>
    </citation>
    <scope>NUCLEOTIDE SEQUENCE [LARGE SCALE GENOMIC DNA]</scope>
    <source>
        <strain evidence="4 5">DSM 19972</strain>
    </source>
</reference>
<dbReference type="PANTHER" id="PTHR44186:SF1">
    <property type="entry name" value="BARDET-BIEDL SYNDROME 4 PROTEIN"/>
    <property type="match status" value="1"/>
</dbReference>
<evidence type="ECO:0000256" key="2">
    <source>
        <dbReference type="ARBA" id="ARBA00022803"/>
    </source>
</evidence>
<gene>
    <name evidence="4" type="ORF">FD46_GL001786</name>
</gene>
<proteinExistence type="predicted"/>
<dbReference type="Gene3D" id="1.25.40.10">
    <property type="entry name" value="Tetratricopeptide repeat domain"/>
    <property type="match status" value="2"/>
</dbReference>
<dbReference type="SUPFAM" id="SSF48452">
    <property type="entry name" value="TPR-like"/>
    <property type="match status" value="1"/>
</dbReference>
<dbReference type="SMART" id="SM00028">
    <property type="entry name" value="TPR"/>
    <property type="match status" value="3"/>
</dbReference>
<comment type="caution">
    <text evidence="4">The sequence shown here is derived from an EMBL/GenBank/DDBJ whole genome shotgun (WGS) entry which is preliminary data.</text>
</comment>
<dbReference type="OrthoDB" id="2329209at2"/>
<dbReference type="Pfam" id="PF13424">
    <property type="entry name" value="TPR_12"/>
    <property type="match status" value="1"/>
</dbReference>
<protein>
    <submittedName>
        <fullName evidence="4">Uncharacterized protein</fullName>
    </submittedName>
</protein>
<accession>A0A0R1M969</accession>
<name>A0A0R1M969_9LACO</name>